<evidence type="ECO:0000313" key="1">
    <source>
        <dbReference type="EMBL" id="RGP83346.1"/>
    </source>
</evidence>
<organism evidence="1 2">
    <name type="scientific">Vibrio cholerae</name>
    <dbReference type="NCBI Taxonomy" id="666"/>
    <lineage>
        <taxon>Bacteria</taxon>
        <taxon>Pseudomonadati</taxon>
        <taxon>Pseudomonadota</taxon>
        <taxon>Gammaproteobacteria</taxon>
        <taxon>Vibrionales</taxon>
        <taxon>Vibrionaceae</taxon>
        <taxon>Vibrio</taxon>
    </lineage>
</organism>
<dbReference type="AlphaFoldDB" id="A0A395TFQ9"/>
<gene>
    <name evidence="1" type="ORF">BC353_17490</name>
</gene>
<sequence>MITINLKLGNSESITRTYSQISIEESRIILDTPTSTVNETVLSFANGVLSSITVTEPKQGVSTMPQATTRSAVYATISNKGLVLNVTSYATLSSMLSGVATTAEIVKSLKQKPAQQQVVKSAALGKETPEQTQQRLQRALAAKQSKQANTGVGGTVDKQKIYAELNKARNPIKSGKELAKIANTKQTELVKCGAIMKGNQEWEELVKYLQGGDFTYDAFDAFSDVLKERDYSTCLTKIRELANKLNIVNGVIHLIK</sequence>
<name>A0A395TFQ9_VIBCL</name>
<evidence type="ECO:0000313" key="2">
    <source>
        <dbReference type="Proteomes" id="UP000266701"/>
    </source>
</evidence>
<reference evidence="1 2" key="1">
    <citation type="journal article" date="2017" name="Emerg. Infect. Dis.">
        <title>Carbapenemase VCC-1-Producing Vibrio cholerae in Coastal Waters of Germany.</title>
        <authorList>
            <person name="Hammerl J.A."/>
            <person name="Jackel C."/>
            <person name="Bortolaia V."/>
            <person name="Schwartz K."/>
            <person name="Bier N."/>
            <person name="Hendriksen R.S."/>
            <person name="Guerra B."/>
            <person name="Strauch E."/>
        </authorList>
    </citation>
    <scope>NUCLEOTIDE SEQUENCE [LARGE SCALE GENOMIC DNA]</scope>
    <source>
        <strain evidence="1 2">VN-2825</strain>
    </source>
</reference>
<protein>
    <submittedName>
        <fullName evidence="1">Uncharacterized protein</fullName>
    </submittedName>
</protein>
<dbReference type="Proteomes" id="UP000266701">
    <property type="component" value="Unassembled WGS sequence"/>
</dbReference>
<accession>A0A395TFQ9</accession>
<comment type="caution">
    <text evidence="1">The sequence shown here is derived from an EMBL/GenBank/DDBJ whole genome shotgun (WGS) entry which is preliminary data.</text>
</comment>
<dbReference type="EMBL" id="MCBA01000186">
    <property type="protein sequence ID" value="RGP83346.1"/>
    <property type="molecule type" value="Genomic_DNA"/>
</dbReference>
<proteinExistence type="predicted"/>